<dbReference type="Proteomes" id="UP000644147">
    <property type="component" value="Unassembled WGS sequence"/>
</dbReference>
<evidence type="ECO:0000313" key="2">
    <source>
        <dbReference type="Proteomes" id="UP000644147"/>
    </source>
</evidence>
<name>A0ABS1C1I9_9BACT</name>
<dbReference type="RefSeq" id="WP_200506025.1">
    <property type="nucleotide sequence ID" value="NZ_JAEHFX010000004.1"/>
</dbReference>
<dbReference type="EMBL" id="JAEHFX010000004">
    <property type="protein sequence ID" value="MBK0403271.1"/>
    <property type="molecule type" value="Genomic_DNA"/>
</dbReference>
<comment type="caution">
    <text evidence="1">The sequence shown here is derived from an EMBL/GenBank/DDBJ whole genome shotgun (WGS) entry which is preliminary data.</text>
</comment>
<keyword evidence="2" id="KW-1185">Reference proteome</keyword>
<proteinExistence type="predicted"/>
<protein>
    <submittedName>
        <fullName evidence="1">Uncharacterized protein</fullName>
    </submittedName>
</protein>
<sequence>MKTVSFQAQKLLAADEIPPIVGMTKRVGLTQTKRYPFIPKNSTKSKTT</sequence>
<reference evidence="1 2" key="1">
    <citation type="submission" date="2020-12" db="EMBL/GenBank/DDBJ databases">
        <title>Bacterial novel species Adhaeribacter sp. BT258 isolated from soil.</title>
        <authorList>
            <person name="Jung H.-Y."/>
        </authorList>
    </citation>
    <scope>NUCLEOTIDE SEQUENCE [LARGE SCALE GENOMIC DNA]</scope>
    <source>
        <strain evidence="1 2">BT258</strain>
    </source>
</reference>
<accession>A0ABS1C1I9</accession>
<organism evidence="1 2">
    <name type="scientific">Adhaeribacter terrigena</name>
    <dbReference type="NCBI Taxonomy" id="2793070"/>
    <lineage>
        <taxon>Bacteria</taxon>
        <taxon>Pseudomonadati</taxon>
        <taxon>Bacteroidota</taxon>
        <taxon>Cytophagia</taxon>
        <taxon>Cytophagales</taxon>
        <taxon>Hymenobacteraceae</taxon>
        <taxon>Adhaeribacter</taxon>
    </lineage>
</organism>
<evidence type="ECO:0000313" key="1">
    <source>
        <dbReference type="EMBL" id="MBK0403271.1"/>
    </source>
</evidence>
<gene>
    <name evidence="1" type="ORF">I5M27_09760</name>
</gene>